<protein>
    <submittedName>
        <fullName evidence="2">BnaC03g29770D protein</fullName>
    </submittedName>
</protein>
<feature type="signal peptide" evidence="1">
    <location>
        <begin position="1"/>
        <end position="26"/>
    </location>
</feature>
<dbReference type="AlphaFoldDB" id="A0A078G976"/>
<keyword evidence="1" id="KW-0732">Signal</keyword>
<evidence type="ECO:0000313" key="2">
    <source>
        <dbReference type="EMBL" id="CDY21293.1"/>
    </source>
</evidence>
<dbReference type="PaxDb" id="3708-A0A078G976"/>
<accession>A0A078G976</accession>
<sequence length="79" mass="9080">MEKKCMSMFLVMILMTLTMMPLTAVGEPYDACVRRCISSCEIFYREVDKCIHDCIGIKCHKSNVLPRMAAKGMFQEIHT</sequence>
<name>A0A078G976_BRANA</name>
<proteinExistence type="predicted"/>
<feature type="chain" id="PRO_5044539529" evidence="1">
    <location>
        <begin position="27"/>
        <end position="79"/>
    </location>
</feature>
<dbReference type="Proteomes" id="UP000028999">
    <property type="component" value="Unassembled WGS sequence"/>
</dbReference>
<dbReference type="Gramene" id="CDY21293">
    <property type="protein sequence ID" value="CDY21293"/>
    <property type="gene ID" value="GSBRNA2T00015623001"/>
</dbReference>
<organism evidence="2 3">
    <name type="scientific">Brassica napus</name>
    <name type="common">Rape</name>
    <dbReference type="NCBI Taxonomy" id="3708"/>
    <lineage>
        <taxon>Eukaryota</taxon>
        <taxon>Viridiplantae</taxon>
        <taxon>Streptophyta</taxon>
        <taxon>Embryophyta</taxon>
        <taxon>Tracheophyta</taxon>
        <taxon>Spermatophyta</taxon>
        <taxon>Magnoliopsida</taxon>
        <taxon>eudicotyledons</taxon>
        <taxon>Gunneridae</taxon>
        <taxon>Pentapetalae</taxon>
        <taxon>rosids</taxon>
        <taxon>malvids</taxon>
        <taxon>Brassicales</taxon>
        <taxon>Brassicaceae</taxon>
        <taxon>Brassiceae</taxon>
        <taxon>Brassica</taxon>
    </lineage>
</organism>
<reference evidence="2 3" key="1">
    <citation type="journal article" date="2014" name="Science">
        <title>Plant genetics. Early allopolyploid evolution in the post-Neolithic Brassica napus oilseed genome.</title>
        <authorList>
            <person name="Chalhoub B."/>
            <person name="Denoeud F."/>
            <person name="Liu S."/>
            <person name="Parkin I.A."/>
            <person name="Tang H."/>
            <person name="Wang X."/>
            <person name="Chiquet J."/>
            <person name="Belcram H."/>
            <person name="Tong C."/>
            <person name="Samans B."/>
            <person name="Correa M."/>
            <person name="Da Silva C."/>
            <person name="Just J."/>
            <person name="Falentin C."/>
            <person name="Koh C.S."/>
            <person name="Le Clainche I."/>
            <person name="Bernard M."/>
            <person name="Bento P."/>
            <person name="Noel B."/>
            <person name="Labadie K."/>
            <person name="Alberti A."/>
            <person name="Charles M."/>
            <person name="Arnaud D."/>
            <person name="Guo H."/>
            <person name="Daviaud C."/>
            <person name="Alamery S."/>
            <person name="Jabbari K."/>
            <person name="Zhao M."/>
            <person name="Edger P.P."/>
            <person name="Chelaifa H."/>
            <person name="Tack D."/>
            <person name="Lassalle G."/>
            <person name="Mestiri I."/>
            <person name="Schnel N."/>
            <person name="Le Paslier M.C."/>
            <person name="Fan G."/>
            <person name="Renault V."/>
            <person name="Bayer P.E."/>
            <person name="Golicz A.A."/>
            <person name="Manoli S."/>
            <person name="Lee T.H."/>
            <person name="Thi V.H."/>
            <person name="Chalabi S."/>
            <person name="Hu Q."/>
            <person name="Fan C."/>
            <person name="Tollenaere R."/>
            <person name="Lu Y."/>
            <person name="Battail C."/>
            <person name="Shen J."/>
            <person name="Sidebottom C.H."/>
            <person name="Wang X."/>
            <person name="Canaguier A."/>
            <person name="Chauveau A."/>
            <person name="Berard A."/>
            <person name="Deniot G."/>
            <person name="Guan M."/>
            <person name="Liu Z."/>
            <person name="Sun F."/>
            <person name="Lim Y.P."/>
            <person name="Lyons E."/>
            <person name="Town C.D."/>
            <person name="Bancroft I."/>
            <person name="Wang X."/>
            <person name="Meng J."/>
            <person name="Ma J."/>
            <person name="Pires J.C."/>
            <person name="King G.J."/>
            <person name="Brunel D."/>
            <person name="Delourme R."/>
            <person name="Renard M."/>
            <person name="Aury J.M."/>
            <person name="Adams K.L."/>
            <person name="Batley J."/>
            <person name="Snowdon R.J."/>
            <person name="Tost J."/>
            <person name="Edwards D."/>
            <person name="Zhou Y."/>
            <person name="Hua W."/>
            <person name="Sharpe A.G."/>
            <person name="Paterson A.H."/>
            <person name="Guan C."/>
            <person name="Wincker P."/>
        </authorList>
    </citation>
    <scope>NUCLEOTIDE SEQUENCE [LARGE SCALE GENOMIC DNA]</scope>
    <source>
        <strain evidence="3">cv. Darmor-bzh</strain>
    </source>
</reference>
<keyword evidence="3" id="KW-1185">Reference proteome</keyword>
<gene>
    <name evidence="2" type="primary">BnaC03g29770D</name>
    <name evidence="2" type="ORF">GSBRNA2T00015623001</name>
</gene>
<evidence type="ECO:0000256" key="1">
    <source>
        <dbReference type="SAM" id="SignalP"/>
    </source>
</evidence>
<dbReference type="EMBL" id="LK032119">
    <property type="protein sequence ID" value="CDY21293.1"/>
    <property type="molecule type" value="Genomic_DNA"/>
</dbReference>
<dbReference type="OMA" id="CEIFYRE"/>
<evidence type="ECO:0000313" key="3">
    <source>
        <dbReference type="Proteomes" id="UP000028999"/>
    </source>
</evidence>